<dbReference type="Proteomes" id="UP000186698">
    <property type="component" value="Chromosome 6L"/>
</dbReference>
<accession>A0A8J1KY03</accession>
<dbReference type="GeneID" id="121394511"/>
<keyword evidence="1" id="KW-1185">Reference proteome</keyword>
<protein>
    <submittedName>
        <fullName evidence="2">Uncharacterized protein LOC121394511</fullName>
    </submittedName>
</protein>
<organism evidence="1 2">
    <name type="scientific">Xenopus laevis</name>
    <name type="common">African clawed frog</name>
    <dbReference type="NCBI Taxonomy" id="8355"/>
    <lineage>
        <taxon>Eukaryota</taxon>
        <taxon>Metazoa</taxon>
        <taxon>Chordata</taxon>
        <taxon>Craniata</taxon>
        <taxon>Vertebrata</taxon>
        <taxon>Euteleostomi</taxon>
        <taxon>Amphibia</taxon>
        <taxon>Batrachia</taxon>
        <taxon>Anura</taxon>
        <taxon>Pipoidea</taxon>
        <taxon>Pipidae</taxon>
        <taxon>Xenopodinae</taxon>
        <taxon>Xenopus</taxon>
        <taxon>Xenopus</taxon>
    </lineage>
</organism>
<dbReference type="RefSeq" id="XP_041421613.1">
    <property type="nucleotide sequence ID" value="XM_041565679.1"/>
</dbReference>
<dbReference type="AlphaFoldDB" id="A0A8J1KY03"/>
<name>A0A8J1KY03_XENLA</name>
<evidence type="ECO:0000313" key="1">
    <source>
        <dbReference type="Proteomes" id="UP000186698"/>
    </source>
</evidence>
<gene>
    <name evidence="2" type="primary">LOC121394511</name>
</gene>
<sequence>MTQTGEHHRGQCHNPRTVTRTRTLILSSPRRRVRLQRALEPHKLKNIELPGVPSRQPCYLWCPPDVMLLKQVLQLLLLLHQLGDHHRSNHSDWLRDVGSMWGLCNFSSNSNAATVSGCEDGLLTSMPASVMGCRAWSKPSRAWSKPSKEASRTWWRLFGKWLNNHGVLLRVQSLVLLLLPLHPLHLLSSAEEGGVEGDKVLSEGISANVPNSSLCHFSN</sequence>
<reference evidence="2" key="1">
    <citation type="submission" date="2025-08" db="UniProtKB">
        <authorList>
            <consortium name="RefSeq"/>
        </authorList>
    </citation>
    <scope>IDENTIFICATION</scope>
    <source>
        <strain evidence="2">J_2021</strain>
        <tissue evidence="2">Erythrocytes</tissue>
    </source>
</reference>
<proteinExistence type="predicted"/>
<dbReference type="KEGG" id="xla:121394511"/>
<evidence type="ECO:0000313" key="2">
    <source>
        <dbReference type="RefSeq" id="XP_041421613.1"/>
    </source>
</evidence>